<dbReference type="AlphaFoldDB" id="A0A6F8VCH3"/>
<comment type="similarity">
    <text evidence="2 11 12">Belongs to the TonB-dependent receptor family.</text>
</comment>
<keyword evidence="8 11" id="KW-0472">Membrane</keyword>
<dbReference type="PANTHER" id="PTHR30069">
    <property type="entry name" value="TONB-DEPENDENT OUTER MEMBRANE RECEPTOR"/>
    <property type="match status" value="1"/>
</dbReference>
<keyword evidence="10 11" id="KW-0998">Cell outer membrane</keyword>
<evidence type="ECO:0008006" key="18">
    <source>
        <dbReference type="Google" id="ProtNLM"/>
    </source>
</evidence>
<feature type="domain" description="TonB-dependent receptor-like beta-barrel" evidence="14">
    <location>
        <begin position="272"/>
        <end position="675"/>
    </location>
</feature>
<dbReference type="GO" id="GO:0009279">
    <property type="term" value="C:cell outer membrane"/>
    <property type="evidence" value="ECO:0007669"/>
    <property type="project" value="UniProtKB-SubCell"/>
</dbReference>
<evidence type="ECO:0000256" key="3">
    <source>
        <dbReference type="ARBA" id="ARBA00022448"/>
    </source>
</evidence>
<keyword evidence="7 12" id="KW-0798">TonB box</keyword>
<evidence type="ECO:0000256" key="5">
    <source>
        <dbReference type="ARBA" id="ARBA00022692"/>
    </source>
</evidence>
<evidence type="ECO:0000256" key="9">
    <source>
        <dbReference type="ARBA" id="ARBA00023170"/>
    </source>
</evidence>
<dbReference type="CDD" id="cd01347">
    <property type="entry name" value="ligand_gated_channel"/>
    <property type="match status" value="1"/>
</dbReference>
<protein>
    <recommendedName>
        <fullName evidence="18">TonB-dependent receptor</fullName>
    </recommendedName>
</protein>
<dbReference type="InterPro" id="IPR036942">
    <property type="entry name" value="Beta-barrel_TonB_sf"/>
</dbReference>
<keyword evidence="4 11" id="KW-1134">Transmembrane beta strand</keyword>
<feature type="domain" description="TonB-dependent receptor plug" evidence="15">
    <location>
        <begin position="49"/>
        <end position="159"/>
    </location>
</feature>
<evidence type="ECO:0000256" key="11">
    <source>
        <dbReference type="PROSITE-ProRule" id="PRU01360"/>
    </source>
</evidence>
<evidence type="ECO:0000313" key="16">
    <source>
        <dbReference type="EMBL" id="BCB26807.1"/>
    </source>
</evidence>
<dbReference type="Gene3D" id="2.40.170.20">
    <property type="entry name" value="TonB-dependent receptor, beta-barrel domain"/>
    <property type="match status" value="1"/>
</dbReference>
<proteinExistence type="inferred from homology"/>
<evidence type="ECO:0000313" key="17">
    <source>
        <dbReference type="Proteomes" id="UP000502260"/>
    </source>
</evidence>
<comment type="subcellular location">
    <subcellularLocation>
        <location evidence="1 11">Cell outer membrane</location>
        <topology evidence="1 11">Multi-pass membrane protein</topology>
    </subcellularLocation>
</comment>
<evidence type="ECO:0000256" key="10">
    <source>
        <dbReference type="ARBA" id="ARBA00023237"/>
    </source>
</evidence>
<evidence type="ECO:0000256" key="13">
    <source>
        <dbReference type="SAM" id="SignalP"/>
    </source>
</evidence>
<dbReference type="KEGG" id="slac:SKTS_16930"/>
<dbReference type="InterPro" id="IPR000531">
    <property type="entry name" value="Beta-barrel_TonB"/>
</dbReference>
<dbReference type="RefSeq" id="WP_173063262.1">
    <property type="nucleotide sequence ID" value="NZ_AP022853.1"/>
</dbReference>
<evidence type="ECO:0000259" key="14">
    <source>
        <dbReference type="Pfam" id="PF00593"/>
    </source>
</evidence>
<evidence type="ECO:0000256" key="6">
    <source>
        <dbReference type="ARBA" id="ARBA00022729"/>
    </source>
</evidence>
<keyword evidence="5 11" id="KW-0812">Transmembrane</keyword>
<dbReference type="InterPro" id="IPR012910">
    <property type="entry name" value="Plug_dom"/>
</dbReference>
<evidence type="ECO:0000259" key="15">
    <source>
        <dbReference type="Pfam" id="PF07715"/>
    </source>
</evidence>
<dbReference type="GO" id="GO:0015344">
    <property type="term" value="F:siderophore uptake transmembrane transporter activity"/>
    <property type="evidence" value="ECO:0007669"/>
    <property type="project" value="TreeGrafter"/>
</dbReference>
<keyword evidence="6 13" id="KW-0732">Signal</keyword>
<organism evidence="16 17">
    <name type="scientific">Sulfurimicrobium lacus</name>
    <dbReference type="NCBI Taxonomy" id="2715678"/>
    <lineage>
        <taxon>Bacteria</taxon>
        <taxon>Pseudomonadati</taxon>
        <taxon>Pseudomonadota</taxon>
        <taxon>Betaproteobacteria</taxon>
        <taxon>Nitrosomonadales</taxon>
        <taxon>Sulfuricellaceae</taxon>
        <taxon>Sulfurimicrobium</taxon>
    </lineage>
</organism>
<sequence length="707" mass="77272">MKRLGRFLLFALAGVASAPIQAAVDDSLLLMLSGDEKMVSIASGTPRPLSKAPSVASVITAEEIKAMGARNVYEALELVPGMHVGISGSEGQKPIFPTRGIVSLQDPQILILVNGHGIKGLTTSSNEAGLYLPTEAVQRIEVIRGPGSAIYGADAFAGVINIITKRAEDQHGVEFGLRGGSFNTWDSWAQFGKHFENGWGLFAHVGYSKSDGDRGRIITSDLQSSLDTLLGTQASLAPGPMDTSYEARTAMFTLDKDNWTAHLNLWQTPKSGTGAGIANALDNQGNGDVNKYQFDLGYEDKNWRPDWTFGTQFSYLYTHIDYHLGIFPRNALLPIGADGNVSFTPPFNLVSFPDGLIGVPGREEKTTQFDVTLNYTGLVRHAWRFNAGVRKEDFSARESKNFGPGVIDGTIASIGGTLTNVSGTPFVYLPDTTRTVSYLSVQDEWAFARDWALTAGVRQDQYSDFGGTTNPRLALVWAARQDLTARLLYGEAFRAPSFAELKTANNPANLGNPSIRPETIKTTELAFDYRPSDKLWGALNIFSYDIEGLIDFVPGPAGNVAQNAKNQQGQGIEVEAHWQALPDLQILGNLAFQDAKDKATGLVVADAPRKQAMLSADWKIDSDWSLRIDNFWIADRPRAAGDTRAAVADYVWTNLTMRYVQKEQKWEAAFIARNLLDVDAREPAPTSIPNDYPLPGRSLMLELRAHF</sequence>
<feature type="signal peptide" evidence="13">
    <location>
        <begin position="1"/>
        <end position="22"/>
    </location>
</feature>
<keyword evidence="9" id="KW-0675">Receptor</keyword>
<dbReference type="Gene3D" id="2.170.130.10">
    <property type="entry name" value="TonB-dependent receptor, plug domain"/>
    <property type="match status" value="1"/>
</dbReference>
<dbReference type="Proteomes" id="UP000502260">
    <property type="component" value="Chromosome"/>
</dbReference>
<dbReference type="Pfam" id="PF07715">
    <property type="entry name" value="Plug"/>
    <property type="match status" value="1"/>
</dbReference>
<reference evidence="17" key="1">
    <citation type="submission" date="2020-03" db="EMBL/GenBank/DDBJ databases">
        <title>Complete genome sequence of sulfur-oxidizing bacterium skT11.</title>
        <authorList>
            <person name="Kanda M."/>
            <person name="Kojima H."/>
            <person name="Fukui M."/>
        </authorList>
    </citation>
    <scope>NUCLEOTIDE SEQUENCE [LARGE SCALE GENOMIC DNA]</scope>
    <source>
        <strain evidence="17">skT11</strain>
    </source>
</reference>
<keyword evidence="17" id="KW-1185">Reference proteome</keyword>
<dbReference type="GO" id="GO:0044718">
    <property type="term" value="P:siderophore transmembrane transport"/>
    <property type="evidence" value="ECO:0007669"/>
    <property type="project" value="TreeGrafter"/>
</dbReference>
<evidence type="ECO:0000256" key="2">
    <source>
        <dbReference type="ARBA" id="ARBA00009810"/>
    </source>
</evidence>
<dbReference type="Pfam" id="PF00593">
    <property type="entry name" value="TonB_dep_Rec_b-barrel"/>
    <property type="match status" value="1"/>
</dbReference>
<name>A0A6F8VCH3_9PROT</name>
<evidence type="ECO:0000256" key="1">
    <source>
        <dbReference type="ARBA" id="ARBA00004571"/>
    </source>
</evidence>
<evidence type="ECO:0000256" key="12">
    <source>
        <dbReference type="RuleBase" id="RU003357"/>
    </source>
</evidence>
<dbReference type="PROSITE" id="PS52016">
    <property type="entry name" value="TONB_DEPENDENT_REC_3"/>
    <property type="match status" value="1"/>
</dbReference>
<dbReference type="InterPro" id="IPR039426">
    <property type="entry name" value="TonB-dep_rcpt-like"/>
</dbReference>
<dbReference type="InterPro" id="IPR037066">
    <property type="entry name" value="Plug_dom_sf"/>
</dbReference>
<accession>A0A6F8VCH3</accession>
<dbReference type="SUPFAM" id="SSF56935">
    <property type="entry name" value="Porins"/>
    <property type="match status" value="1"/>
</dbReference>
<gene>
    <name evidence="16" type="ORF">SKTS_16930</name>
</gene>
<dbReference type="EMBL" id="AP022853">
    <property type="protein sequence ID" value="BCB26807.1"/>
    <property type="molecule type" value="Genomic_DNA"/>
</dbReference>
<evidence type="ECO:0000256" key="8">
    <source>
        <dbReference type="ARBA" id="ARBA00023136"/>
    </source>
</evidence>
<evidence type="ECO:0000256" key="7">
    <source>
        <dbReference type="ARBA" id="ARBA00023077"/>
    </source>
</evidence>
<dbReference type="PANTHER" id="PTHR30069:SF29">
    <property type="entry name" value="HEMOGLOBIN AND HEMOGLOBIN-HAPTOGLOBIN-BINDING PROTEIN 1-RELATED"/>
    <property type="match status" value="1"/>
</dbReference>
<feature type="chain" id="PRO_5026123490" description="TonB-dependent receptor" evidence="13">
    <location>
        <begin position="23"/>
        <end position="707"/>
    </location>
</feature>
<keyword evidence="3 11" id="KW-0813">Transport</keyword>
<evidence type="ECO:0000256" key="4">
    <source>
        <dbReference type="ARBA" id="ARBA00022452"/>
    </source>
</evidence>